<dbReference type="GO" id="GO:0006260">
    <property type="term" value="P:DNA replication"/>
    <property type="evidence" value="ECO:0007669"/>
    <property type="project" value="InterPro"/>
</dbReference>
<dbReference type="InterPro" id="IPR046938">
    <property type="entry name" value="DNA_clamp_sf"/>
</dbReference>
<evidence type="ECO:0000259" key="1">
    <source>
        <dbReference type="Pfam" id="PF02767"/>
    </source>
</evidence>
<reference evidence="2 3" key="1">
    <citation type="submission" date="2017-10" db="EMBL/GenBank/DDBJ databases">
        <title>Draft genome of actinobacteria isolated from guarana (Paullinia cupana (Mart.) Ducke.</title>
        <authorList>
            <person name="Siqueira K.A."/>
            <person name="Liotti R.G."/>
            <person name="Mendes T.A."/>
            <person name="Soares M.A."/>
        </authorList>
    </citation>
    <scope>NUCLEOTIDE SEQUENCE [LARGE SCALE GENOMIC DNA]</scope>
    <source>
        <strain evidence="2 3">199</strain>
    </source>
</reference>
<dbReference type="Proteomes" id="UP000276379">
    <property type="component" value="Unassembled WGS sequence"/>
</dbReference>
<gene>
    <name evidence="2" type="ORF">CQW44_30385</name>
</gene>
<dbReference type="GO" id="GO:0009360">
    <property type="term" value="C:DNA polymerase III complex"/>
    <property type="evidence" value="ECO:0007669"/>
    <property type="project" value="InterPro"/>
</dbReference>
<organism evidence="2 3">
    <name type="scientific">Streptomyces griseofuscus</name>
    <dbReference type="NCBI Taxonomy" id="146922"/>
    <lineage>
        <taxon>Bacteria</taxon>
        <taxon>Bacillati</taxon>
        <taxon>Actinomycetota</taxon>
        <taxon>Actinomycetes</taxon>
        <taxon>Kitasatosporales</taxon>
        <taxon>Streptomycetaceae</taxon>
        <taxon>Streptomyces</taxon>
    </lineage>
</organism>
<feature type="domain" description="DNA polymerase III beta sliding clamp central" evidence="1">
    <location>
        <begin position="10"/>
        <end position="124"/>
    </location>
</feature>
<comment type="caution">
    <text evidence="2">The sequence shown here is derived from an EMBL/GenBank/DDBJ whole genome shotgun (WGS) entry which is preliminary data.</text>
</comment>
<sequence length="340" mass="37944">MPRRTPVTTINAHKLQRLIKQTRPHVSPDDTLPHINGVRFECDGVHIHALATDRYTFAAARTRVREETDIWSAMISEQTLNWLVPWLEAHEGDTILDLSAGEDGLTITDDDGKLAVPVSTAAFPKWQHLYRNALQDAATSGALVSFDTKMLARWKHADTHLRVWQTAAEKPLLFVGEDFLGLQMPCRYRGDDAGRDAVLSDWSGSLGKGGKLTESLKPLPQPGAVAEMAEEMLRQTLRSTAEMFGVDMDTEKGRGAFNAWVHSGIYAWSAYRILQALKKADPDLAEVTVRDLNEQLESGEIGEWAWDEAEQAGHNPQQWHDEYEAHLKKLAEKAADETAA</sequence>
<dbReference type="EMBL" id="PDES01000015">
    <property type="protein sequence ID" value="RRQ81511.1"/>
    <property type="molecule type" value="Genomic_DNA"/>
</dbReference>
<dbReference type="InterPro" id="IPR022637">
    <property type="entry name" value="DNA_polIII_beta_cen"/>
</dbReference>
<dbReference type="Pfam" id="PF02767">
    <property type="entry name" value="DNA_pol3_beta_2"/>
    <property type="match status" value="1"/>
</dbReference>
<dbReference type="AlphaFoldDB" id="A0A3R8QC64"/>
<evidence type="ECO:0000313" key="3">
    <source>
        <dbReference type="Proteomes" id="UP000276379"/>
    </source>
</evidence>
<accession>A0A3R8QC64</accession>
<protein>
    <recommendedName>
        <fullName evidence="1">DNA polymerase III beta sliding clamp central domain-containing protein</fullName>
    </recommendedName>
</protein>
<dbReference type="GO" id="GO:0003887">
    <property type="term" value="F:DNA-directed DNA polymerase activity"/>
    <property type="evidence" value="ECO:0007669"/>
    <property type="project" value="InterPro"/>
</dbReference>
<proteinExistence type="predicted"/>
<name>A0A3R8QC64_9ACTN</name>
<dbReference type="Gene3D" id="3.10.150.10">
    <property type="entry name" value="DNA Polymerase III, subunit A, domain 2"/>
    <property type="match status" value="1"/>
</dbReference>
<dbReference type="GO" id="GO:0008408">
    <property type="term" value="F:3'-5' exonuclease activity"/>
    <property type="evidence" value="ECO:0007669"/>
    <property type="project" value="InterPro"/>
</dbReference>
<dbReference type="SUPFAM" id="SSF55979">
    <property type="entry name" value="DNA clamp"/>
    <property type="match status" value="1"/>
</dbReference>
<evidence type="ECO:0000313" key="2">
    <source>
        <dbReference type="EMBL" id="RRQ81511.1"/>
    </source>
</evidence>
<keyword evidence="3" id="KW-1185">Reference proteome</keyword>